<reference evidence="3 4" key="1">
    <citation type="submission" date="2022-11" db="EMBL/GenBank/DDBJ databases">
        <title>Minimal conservation of predation-associated metabolite biosynthetic gene clusters underscores biosynthetic potential of Myxococcota including descriptions for ten novel species: Archangium lansinium sp. nov., Myxococcus landrumus sp. nov., Nannocystis bai.</title>
        <authorList>
            <person name="Ahearne A."/>
            <person name="Stevens C."/>
            <person name="Phillips K."/>
        </authorList>
    </citation>
    <scope>NUCLEOTIDE SEQUENCE [LARGE SCALE GENOMIC DNA]</scope>
    <source>
        <strain evidence="3 4">MIWBW</strain>
    </source>
</reference>
<dbReference type="RefSeq" id="WP_267536839.1">
    <property type="nucleotide sequence ID" value="NZ_JAPNKA010000001.1"/>
</dbReference>
<dbReference type="InterPro" id="IPR025295">
    <property type="entry name" value="eCIS_core_dom"/>
</dbReference>
<evidence type="ECO:0000256" key="1">
    <source>
        <dbReference type="SAM" id="MobiDB-lite"/>
    </source>
</evidence>
<name>A0ABT4A8Q7_9BACT</name>
<sequence>MSAPSLVRAPHPAPAARQATSEPVSSDQEPVQPEAPGHLSLESLESSAERFGHRFESVAVRSAPLTAESAPVQLARDGARASKRLQAVQAGAHQFRLPDVRLPRPTGGRPLPEALRSRMEHSFAADFSSVRIHEGKAASSVGALAYTQGTHIHFAPGRYQPDSATGERLIGHELAHVVQQYHGRVAVPSGEGAPVNTHPGLESEADRAASQAISGQPARIPGADPGVVIQPSHGAVINRVHDLDALFNIIDPSDPDQVSKGNRLKPAELESLKKQYDAIAAGKKGVQLRIDASDLPDARDQDAYQKRMMGNIAKMMQTESGRTLINALGRPAAKHTTTLKPEADPEKFKAIPTGATVADRLEGFAKPGGPGLGSNTTVRHSGEDTVVPDSTEGWAQMPGHISMFHELVHAHHLTTGTAIPRGSTIPDGMDKGVPEEEYATVGLKGHRGNPLTENAYREQRRQLGEVAPDRPSYRSPAREQAKQDKLMKAWLDEASGLVAAMK</sequence>
<proteinExistence type="predicted"/>
<evidence type="ECO:0000313" key="3">
    <source>
        <dbReference type="EMBL" id="MCY1078043.1"/>
    </source>
</evidence>
<comment type="caution">
    <text evidence="3">The sequence shown here is derived from an EMBL/GenBank/DDBJ whole genome shotgun (WGS) entry which is preliminary data.</text>
</comment>
<feature type="region of interest" description="Disordered" evidence="1">
    <location>
        <begin position="187"/>
        <end position="224"/>
    </location>
</feature>
<evidence type="ECO:0000313" key="4">
    <source>
        <dbReference type="Proteomes" id="UP001207654"/>
    </source>
</evidence>
<feature type="compositionally biased region" description="Polar residues" evidence="1">
    <location>
        <begin position="18"/>
        <end position="29"/>
    </location>
</feature>
<organism evidence="3 4">
    <name type="scientific">Archangium lansingense</name>
    <dbReference type="NCBI Taxonomy" id="2995310"/>
    <lineage>
        <taxon>Bacteria</taxon>
        <taxon>Pseudomonadati</taxon>
        <taxon>Myxococcota</taxon>
        <taxon>Myxococcia</taxon>
        <taxon>Myxococcales</taxon>
        <taxon>Cystobacterineae</taxon>
        <taxon>Archangiaceae</taxon>
        <taxon>Archangium</taxon>
    </lineage>
</organism>
<feature type="region of interest" description="Disordered" evidence="1">
    <location>
        <begin position="1"/>
        <end position="39"/>
    </location>
</feature>
<keyword evidence="4" id="KW-1185">Reference proteome</keyword>
<dbReference type="Pfam" id="PF13699">
    <property type="entry name" value="eCIS_core"/>
    <property type="match status" value="1"/>
</dbReference>
<dbReference type="EMBL" id="JAPNKA010000001">
    <property type="protein sequence ID" value="MCY1078043.1"/>
    <property type="molecule type" value="Genomic_DNA"/>
</dbReference>
<protein>
    <submittedName>
        <fullName evidence="3">DUF4157 domain-containing protein</fullName>
    </submittedName>
</protein>
<dbReference type="Pfam" id="PF14891">
    <property type="entry name" value="Peptidase_M91"/>
    <property type="match status" value="1"/>
</dbReference>
<dbReference type="InterPro" id="IPR028208">
    <property type="entry name" value="Effector_pro_NleD-like"/>
</dbReference>
<evidence type="ECO:0000259" key="2">
    <source>
        <dbReference type="Pfam" id="PF13699"/>
    </source>
</evidence>
<dbReference type="Proteomes" id="UP001207654">
    <property type="component" value="Unassembled WGS sequence"/>
</dbReference>
<accession>A0ABT4A8Q7</accession>
<gene>
    <name evidence="3" type="ORF">OV287_26570</name>
</gene>
<feature type="domain" description="eCIS core" evidence="2">
    <location>
        <begin position="110"/>
        <end position="183"/>
    </location>
</feature>